<name>A0A232EKZ9_9HYME</name>
<feature type="region of interest" description="Disordered" evidence="1">
    <location>
        <begin position="28"/>
        <end position="50"/>
    </location>
</feature>
<keyword evidence="3" id="KW-1185">Reference proteome</keyword>
<reference evidence="2 3" key="1">
    <citation type="journal article" date="2017" name="Curr. Biol.">
        <title>The Evolution of Venom by Co-option of Single-Copy Genes.</title>
        <authorList>
            <person name="Martinson E.O."/>
            <person name="Mrinalini"/>
            <person name="Kelkar Y.D."/>
            <person name="Chang C.H."/>
            <person name="Werren J.H."/>
        </authorList>
    </citation>
    <scope>NUCLEOTIDE SEQUENCE [LARGE SCALE GENOMIC DNA]</scope>
    <source>
        <strain evidence="2 3">Alberta</strain>
        <tissue evidence="2">Whole body</tissue>
    </source>
</reference>
<dbReference type="Proteomes" id="UP000215335">
    <property type="component" value="Unassembled WGS sequence"/>
</dbReference>
<evidence type="ECO:0000313" key="2">
    <source>
        <dbReference type="EMBL" id="OXU18988.1"/>
    </source>
</evidence>
<gene>
    <name evidence="2" type="ORF">TSAR_010323</name>
</gene>
<evidence type="ECO:0000256" key="1">
    <source>
        <dbReference type="SAM" id="MobiDB-lite"/>
    </source>
</evidence>
<organism evidence="2 3">
    <name type="scientific">Trichomalopsis sarcophagae</name>
    <dbReference type="NCBI Taxonomy" id="543379"/>
    <lineage>
        <taxon>Eukaryota</taxon>
        <taxon>Metazoa</taxon>
        <taxon>Ecdysozoa</taxon>
        <taxon>Arthropoda</taxon>
        <taxon>Hexapoda</taxon>
        <taxon>Insecta</taxon>
        <taxon>Pterygota</taxon>
        <taxon>Neoptera</taxon>
        <taxon>Endopterygota</taxon>
        <taxon>Hymenoptera</taxon>
        <taxon>Apocrita</taxon>
        <taxon>Proctotrupomorpha</taxon>
        <taxon>Chalcidoidea</taxon>
        <taxon>Pteromalidae</taxon>
        <taxon>Pteromalinae</taxon>
        <taxon>Trichomalopsis</taxon>
    </lineage>
</organism>
<sequence>MCIPAVCSSHKNEPKNWPVTSQFLVSRHHGEGKQKPTLTPHPEPVGGQKQGHGCLLSMVPFMKIQEDNLHAMDSLSLYSGIYLYVHGKTMTQNNREQNEAIIEIGCRSSTVSLRDHPNLSTVLIARSAFGTGGMNTQELLKALDPLTVKTVGVCGQYCVMFLYHMVRLPNLRTFCHKFSRDSRKNDAVDVRRFGSETSRGSGFYNQTCLKH</sequence>
<accession>A0A232EKZ9</accession>
<comment type="caution">
    <text evidence="2">The sequence shown here is derived from an EMBL/GenBank/DDBJ whole genome shotgun (WGS) entry which is preliminary data.</text>
</comment>
<proteinExistence type="predicted"/>
<evidence type="ECO:0000313" key="3">
    <source>
        <dbReference type="Proteomes" id="UP000215335"/>
    </source>
</evidence>
<dbReference type="EMBL" id="NNAY01003699">
    <property type="protein sequence ID" value="OXU18988.1"/>
    <property type="molecule type" value="Genomic_DNA"/>
</dbReference>
<dbReference type="AlphaFoldDB" id="A0A232EKZ9"/>
<protein>
    <submittedName>
        <fullName evidence="2">Uncharacterized protein</fullName>
    </submittedName>
</protein>